<feature type="compositionally biased region" description="Basic and acidic residues" evidence="1">
    <location>
        <begin position="56"/>
        <end position="66"/>
    </location>
</feature>
<feature type="transmembrane region" description="Helical" evidence="2">
    <location>
        <begin position="6"/>
        <end position="26"/>
    </location>
</feature>
<keyword evidence="4" id="KW-1185">Reference proteome</keyword>
<keyword evidence="2" id="KW-0472">Membrane</keyword>
<accession>A0A3A6PGG4</accession>
<protein>
    <submittedName>
        <fullName evidence="3">Uncharacterized protein</fullName>
    </submittedName>
</protein>
<dbReference type="EMBL" id="QXQB01000002">
    <property type="protein sequence ID" value="RJX39995.1"/>
    <property type="molecule type" value="Genomic_DNA"/>
</dbReference>
<evidence type="ECO:0000256" key="1">
    <source>
        <dbReference type="SAM" id="MobiDB-lite"/>
    </source>
</evidence>
<keyword evidence="2" id="KW-0812">Transmembrane</keyword>
<dbReference type="RefSeq" id="WP_120109896.1">
    <property type="nucleotide sequence ID" value="NZ_QXQB01000002.1"/>
</dbReference>
<feature type="region of interest" description="Disordered" evidence="1">
    <location>
        <begin position="36"/>
        <end position="66"/>
    </location>
</feature>
<reference evidence="3 4" key="1">
    <citation type="submission" date="2018-09" db="EMBL/GenBank/DDBJ databases">
        <title>Paenibacillus aracenensis nov. sp. isolated from a cave in southern Spain.</title>
        <authorList>
            <person name="Jurado V."/>
            <person name="Gutierrez-Patricio S."/>
            <person name="Gonzalez-Pimentel J.L."/>
            <person name="Miller A.Z."/>
            <person name="Laiz L."/>
            <person name="Saiz-Jimenez C."/>
        </authorList>
    </citation>
    <scope>NUCLEOTIDE SEQUENCE [LARGE SCALE GENOMIC DNA]</scope>
    <source>
        <strain evidence="3 4">JCM 19203</strain>
    </source>
</reference>
<sequence length="66" mass="6909">MEPSWITTLLLVFGIAVGVVGVIAYLRMLRKEKLAANVQSSGDSPPSDGLSGDQQSKSEGESTKGT</sequence>
<gene>
    <name evidence="3" type="ORF">D3P09_11495</name>
</gene>
<feature type="compositionally biased region" description="Low complexity" evidence="1">
    <location>
        <begin position="40"/>
        <end position="53"/>
    </location>
</feature>
<evidence type="ECO:0000313" key="4">
    <source>
        <dbReference type="Proteomes" id="UP000267798"/>
    </source>
</evidence>
<name>A0A3A6PGG4_9BACL</name>
<proteinExistence type="predicted"/>
<comment type="caution">
    <text evidence="3">The sequence shown here is derived from an EMBL/GenBank/DDBJ whole genome shotgun (WGS) entry which is preliminary data.</text>
</comment>
<dbReference type="AlphaFoldDB" id="A0A3A6PGG4"/>
<dbReference type="Proteomes" id="UP000267798">
    <property type="component" value="Unassembled WGS sequence"/>
</dbReference>
<evidence type="ECO:0000313" key="3">
    <source>
        <dbReference type="EMBL" id="RJX39995.1"/>
    </source>
</evidence>
<organism evidence="3 4">
    <name type="scientific">Paenibacillus pinisoli</name>
    <dbReference type="NCBI Taxonomy" id="1276110"/>
    <lineage>
        <taxon>Bacteria</taxon>
        <taxon>Bacillati</taxon>
        <taxon>Bacillota</taxon>
        <taxon>Bacilli</taxon>
        <taxon>Bacillales</taxon>
        <taxon>Paenibacillaceae</taxon>
        <taxon>Paenibacillus</taxon>
    </lineage>
</organism>
<keyword evidence="2" id="KW-1133">Transmembrane helix</keyword>
<evidence type="ECO:0000256" key="2">
    <source>
        <dbReference type="SAM" id="Phobius"/>
    </source>
</evidence>